<dbReference type="GO" id="GO:0017057">
    <property type="term" value="F:6-phosphogluconolactonase activity"/>
    <property type="evidence" value="ECO:0007669"/>
    <property type="project" value="TreeGrafter"/>
</dbReference>
<dbReference type="GeneID" id="19132651"/>
<gene>
    <name evidence="3" type="ORF">COCSADRAFT_169831</name>
</gene>
<reference evidence="4" key="2">
    <citation type="journal article" date="2013" name="PLoS Genet.">
        <title>Comparative genome structure, secondary metabolite, and effector coding capacity across Cochliobolus pathogens.</title>
        <authorList>
            <person name="Condon B.J."/>
            <person name="Leng Y."/>
            <person name="Wu D."/>
            <person name="Bushley K.E."/>
            <person name="Ohm R.A."/>
            <person name="Otillar R."/>
            <person name="Martin J."/>
            <person name="Schackwitz W."/>
            <person name="Grimwood J."/>
            <person name="MohdZainudin N."/>
            <person name="Xue C."/>
            <person name="Wang R."/>
            <person name="Manning V.A."/>
            <person name="Dhillon B."/>
            <person name="Tu Z.J."/>
            <person name="Steffenson B.J."/>
            <person name="Salamov A."/>
            <person name="Sun H."/>
            <person name="Lowry S."/>
            <person name="LaButti K."/>
            <person name="Han J."/>
            <person name="Copeland A."/>
            <person name="Lindquist E."/>
            <person name="Barry K."/>
            <person name="Schmutz J."/>
            <person name="Baker S.E."/>
            <person name="Ciuffetti L.M."/>
            <person name="Grigoriev I.V."/>
            <person name="Zhong S."/>
            <person name="Turgeon B.G."/>
        </authorList>
    </citation>
    <scope>NUCLEOTIDE SEQUENCE [LARGE SCALE GENOMIC DNA]</scope>
    <source>
        <strain evidence="4">ND90Pr / ATCC 201652</strain>
    </source>
</reference>
<dbReference type="InterPro" id="IPR011045">
    <property type="entry name" value="N2O_reductase_N"/>
</dbReference>
<accession>M2T8P9</accession>
<keyword evidence="2" id="KW-0732">Signal</keyword>
<dbReference type="OrthoDB" id="9972196at2759"/>
<reference evidence="3 4" key="1">
    <citation type="journal article" date="2012" name="PLoS Pathog.">
        <title>Diverse lifestyles and strategies of plant pathogenesis encoded in the genomes of eighteen Dothideomycetes fungi.</title>
        <authorList>
            <person name="Ohm R.A."/>
            <person name="Feau N."/>
            <person name="Henrissat B."/>
            <person name="Schoch C.L."/>
            <person name="Horwitz B.A."/>
            <person name="Barry K.W."/>
            <person name="Condon B.J."/>
            <person name="Copeland A.C."/>
            <person name="Dhillon B."/>
            <person name="Glaser F."/>
            <person name="Hesse C.N."/>
            <person name="Kosti I."/>
            <person name="LaButti K."/>
            <person name="Lindquist E.A."/>
            <person name="Lucas S."/>
            <person name="Salamov A.A."/>
            <person name="Bradshaw R.E."/>
            <person name="Ciuffetti L."/>
            <person name="Hamelin R.C."/>
            <person name="Kema G.H.J."/>
            <person name="Lawrence C."/>
            <person name="Scott J.A."/>
            <person name="Spatafora J.W."/>
            <person name="Turgeon B.G."/>
            <person name="de Wit P.J.G.M."/>
            <person name="Zhong S."/>
            <person name="Goodwin S.B."/>
            <person name="Grigoriev I.V."/>
        </authorList>
    </citation>
    <scope>NUCLEOTIDE SEQUENCE [LARGE SCALE GENOMIC DNA]</scope>
    <source>
        <strain evidence="4">ND90Pr / ATCC 201652</strain>
    </source>
</reference>
<dbReference type="eggNOG" id="ENOG502S3WY">
    <property type="taxonomic scope" value="Eukaryota"/>
</dbReference>
<dbReference type="HOGENOM" id="CLU_038716_0_1_1"/>
<dbReference type="PANTHER" id="PTHR30344">
    <property type="entry name" value="6-PHOSPHOGLUCONOLACTONASE-RELATED"/>
    <property type="match status" value="1"/>
</dbReference>
<sequence length="388" mass="41221">MKATVTALALLGSAAAERLLLASYGTDSNLGAVTTLELYPSTGSKCSRKLEVIHNSQECGSLPTWLDTSLGQNKVICLDESGNANITTFNLQPNGSLKKISSSPALGGAVSSATYNNGSAIALAHYGPPAISSYSVHGNSPLQSLQNITFADPEKIHQAVLDPTGQYMIFPSLGVDRVHVYAINPTSGQLIQLESLVSPAGYGPRHAAFWTSKQSGSTFLFVVHEFSNKIISYKATYLANHAGIKFTQVDEVSTYGNYTLPNRKLSASEISISPDNAFVLAGNRNGTIFTVDNPDPKNSTKVPSDSIVTYKPSADGKLKFVQLAKSGGYFPRHFQVSKDGALIAVANQRSNNVAIYARDVKTGVIKDDKPVAGAAGLGPGDLMYITWI</sequence>
<dbReference type="InterPro" id="IPR015943">
    <property type="entry name" value="WD40/YVTN_repeat-like_dom_sf"/>
</dbReference>
<dbReference type="AlphaFoldDB" id="M2T8P9"/>
<dbReference type="Pfam" id="PF10282">
    <property type="entry name" value="Lactonase"/>
    <property type="match status" value="1"/>
</dbReference>
<proteinExistence type="inferred from homology"/>
<dbReference type="SUPFAM" id="SSF50974">
    <property type="entry name" value="Nitrous oxide reductase, N-terminal domain"/>
    <property type="match status" value="1"/>
</dbReference>
<evidence type="ECO:0000313" key="4">
    <source>
        <dbReference type="Proteomes" id="UP000016934"/>
    </source>
</evidence>
<protein>
    <recommendedName>
        <fullName evidence="5">3-carboxymuconate cyclase</fullName>
    </recommendedName>
</protein>
<evidence type="ECO:0000256" key="2">
    <source>
        <dbReference type="SAM" id="SignalP"/>
    </source>
</evidence>
<evidence type="ECO:0008006" key="5">
    <source>
        <dbReference type="Google" id="ProtNLM"/>
    </source>
</evidence>
<dbReference type="Proteomes" id="UP000016934">
    <property type="component" value="Unassembled WGS sequence"/>
</dbReference>
<name>M2T8P9_COCSN</name>
<dbReference type="RefSeq" id="XP_007698521.1">
    <property type="nucleotide sequence ID" value="XM_007700331.1"/>
</dbReference>
<evidence type="ECO:0000256" key="1">
    <source>
        <dbReference type="ARBA" id="ARBA00005564"/>
    </source>
</evidence>
<feature type="chain" id="PRO_5004026215" description="3-carboxymuconate cyclase" evidence="2">
    <location>
        <begin position="17"/>
        <end position="388"/>
    </location>
</feature>
<dbReference type="OMA" id="FVWTATR"/>
<feature type="signal peptide" evidence="2">
    <location>
        <begin position="1"/>
        <end position="16"/>
    </location>
</feature>
<keyword evidence="4" id="KW-1185">Reference proteome</keyword>
<dbReference type="EMBL" id="KB445641">
    <property type="protein sequence ID" value="EMD65342.1"/>
    <property type="molecule type" value="Genomic_DNA"/>
</dbReference>
<organism evidence="3 4">
    <name type="scientific">Cochliobolus sativus (strain ND90Pr / ATCC 201652)</name>
    <name type="common">Common root rot and spot blotch fungus</name>
    <name type="synonym">Bipolaris sorokiniana</name>
    <dbReference type="NCBI Taxonomy" id="665912"/>
    <lineage>
        <taxon>Eukaryota</taxon>
        <taxon>Fungi</taxon>
        <taxon>Dikarya</taxon>
        <taxon>Ascomycota</taxon>
        <taxon>Pezizomycotina</taxon>
        <taxon>Dothideomycetes</taxon>
        <taxon>Pleosporomycetidae</taxon>
        <taxon>Pleosporales</taxon>
        <taxon>Pleosporineae</taxon>
        <taxon>Pleosporaceae</taxon>
        <taxon>Bipolaris</taxon>
    </lineage>
</organism>
<dbReference type="Gene3D" id="2.130.10.10">
    <property type="entry name" value="YVTN repeat-like/Quinoprotein amine dehydrogenase"/>
    <property type="match status" value="1"/>
</dbReference>
<dbReference type="KEGG" id="bsc:COCSADRAFT_169831"/>
<dbReference type="InterPro" id="IPR019405">
    <property type="entry name" value="Lactonase_7-beta_prop"/>
</dbReference>
<comment type="similarity">
    <text evidence="1">Belongs to the cycloisomerase 2 family.</text>
</comment>
<dbReference type="PANTHER" id="PTHR30344:SF1">
    <property type="entry name" value="6-PHOSPHOGLUCONOLACTONASE"/>
    <property type="match status" value="1"/>
</dbReference>
<dbReference type="InterPro" id="IPR050282">
    <property type="entry name" value="Cycloisomerase_2"/>
</dbReference>
<evidence type="ECO:0000313" key="3">
    <source>
        <dbReference type="EMBL" id="EMD65342.1"/>
    </source>
</evidence>